<dbReference type="GO" id="GO:0000160">
    <property type="term" value="P:phosphorelay signal transduction system"/>
    <property type="evidence" value="ECO:0007669"/>
    <property type="project" value="InterPro"/>
</dbReference>
<dbReference type="PANTHER" id="PTHR44591:SF3">
    <property type="entry name" value="RESPONSE REGULATORY DOMAIN-CONTAINING PROTEIN"/>
    <property type="match status" value="1"/>
</dbReference>
<dbReference type="InterPro" id="IPR050595">
    <property type="entry name" value="Bact_response_regulator"/>
</dbReference>
<accession>X1DRW1</accession>
<proteinExistence type="predicted"/>
<dbReference type="InterPro" id="IPR011006">
    <property type="entry name" value="CheY-like_superfamily"/>
</dbReference>
<dbReference type="EMBL" id="BARU01004696">
    <property type="protein sequence ID" value="GAH22912.1"/>
    <property type="molecule type" value="Genomic_DNA"/>
</dbReference>
<keyword evidence="1" id="KW-0597">Phosphoprotein</keyword>
<evidence type="ECO:0000313" key="3">
    <source>
        <dbReference type="EMBL" id="GAH22912.1"/>
    </source>
</evidence>
<dbReference type="Pfam" id="PF00072">
    <property type="entry name" value="Response_reg"/>
    <property type="match status" value="1"/>
</dbReference>
<dbReference type="AlphaFoldDB" id="X1DRW1"/>
<dbReference type="Gene3D" id="3.40.50.2300">
    <property type="match status" value="1"/>
</dbReference>
<evidence type="ECO:0000256" key="1">
    <source>
        <dbReference type="ARBA" id="ARBA00022553"/>
    </source>
</evidence>
<protein>
    <recommendedName>
        <fullName evidence="2">Response regulatory domain-containing protein</fullName>
    </recommendedName>
</protein>
<dbReference type="PANTHER" id="PTHR44591">
    <property type="entry name" value="STRESS RESPONSE REGULATOR PROTEIN 1"/>
    <property type="match status" value="1"/>
</dbReference>
<dbReference type="SUPFAM" id="SSF52172">
    <property type="entry name" value="CheY-like"/>
    <property type="match status" value="1"/>
</dbReference>
<sequence>MAKTRQDLKILIVDDDEKSLKLLEAKLNILGFKRILKANNGDECMSLSQEELPDLIFLDIVMPGLDGGDIAKKLSEIEKTKDIPVIFATVLITSKEIGSSGSEIEGKIFIAKPYDTEKIEQAIRVALGDM</sequence>
<gene>
    <name evidence="3" type="ORF">S03H2_09302</name>
</gene>
<evidence type="ECO:0000259" key="2">
    <source>
        <dbReference type="PROSITE" id="PS50110"/>
    </source>
</evidence>
<dbReference type="InterPro" id="IPR001789">
    <property type="entry name" value="Sig_transdc_resp-reg_receiver"/>
</dbReference>
<comment type="caution">
    <text evidence="3">The sequence shown here is derived from an EMBL/GenBank/DDBJ whole genome shotgun (WGS) entry which is preliminary data.</text>
</comment>
<feature type="domain" description="Response regulatory" evidence="2">
    <location>
        <begin position="9"/>
        <end position="127"/>
    </location>
</feature>
<dbReference type="SMART" id="SM00448">
    <property type="entry name" value="REC"/>
    <property type="match status" value="1"/>
</dbReference>
<organism evidence="3">
    <name type="scientific">marine sediment metagenome</name>
    <dbReference type="NCBI Taxonomy" id="412755"/>
    <lineage>
        <taxon>unclassified sequences</taxon>
        <taxon>metagenomes</taxon>
        <taxon>ecological metagenomes</taxon>
    </lineage>
</organism>
<reference evidence="3" key="1">
    <citation type="journal article" date="2014" name="Front. Microbiol.">
        <title>High frequency of phylogenetically diverse reductive dehalogenase-homologous genes in deep subseafloor sedimentary metagenomes.</title>
        <authorList>
            <person name="Kawai M."/>
            <person name="Futagami T."/>
            <person name="Toyoda A."/>
            <person name="Takaki Y."/>
            <person name="Nishi S."/>
            <person name="Hori S."/>
            <person name="Arai W."/>
            <person name="Tsubouchi T."/>
            <person name="Morono Y."/>
            <person name="Uchiyama I."/>
            <person name="Ito T."/>
            <person name="Fujiyama A."/>
            <person name="Inagaki F."/>
            <person name="Takami H."/>
        </authorList>
    </citation>
    <scope>NUCLEOTIDE SEQUENCE</scope>
    <source>
        <strain evidence="3">Expedition CK06-06</strain>
    </source>
</reference>
<name>X1DRW1_9ZZZZ</name>
<dbReference type="PROSITE" id="PS50110">
    <property type="entry name" value="RESPONSE_REGULATORY"/>
    <property type="match status" value="1"/>
</dbReference>